<feature type="compositionally biased region" description="Basic and acidic residues" evidence="3">
    <location>
        <begin position="1"/>
        <end position="13"/>
    </location>
</feature>
<dbReference type="CDD" id="cd05830">
    <property type="entry name" value="Sortase_E"/>
    <property type="match status" value="1"/>
</dbReference>
<keyword evidence="4" id="KW-0472">Membrane</keyword>
<feature type="region of interest" description="Disordered" evidence="3">
    <location>
        <begin position="1"/>
        <end position="162"/>
    </location>
</feature>
<keyword evidence="6" id="KW-1185">Reference proteome</keyword>
<feature type="active site" description="Proton donor/acceptor" evidence="2">
    <location>
        <position position="351"/>
    </location>
</feature>
<dbReference type="EMBL" id="WWEQ01000002">
    <property type="protein sequence ID" value="MYM18582.1"/>
    <property type="molecule type" value="Genomic_DNA"/>
</dbReference>
<feature type="region of interest" description="Disordered" evidence="3">
    <location>
        <begin position="174"/>
        <end position="219"/>
    </location>
</feature>
<dbReference type="Gene3D" id="2.40.260.10">
    <property type="entry name" value="Sortase"/>
    <property type="match status" value="1"/>
</dbReference>
<sequence>MSRRERIAQERAAQEAQRGGTPASAADAAEPASGRPPVGRQSAVQPTAGEAAARGEQLSGEQSRGGRRGAEHFSAEQVSNEQSGGEPPTERFDPIGGGQGSAARPVIRSAQPTGQQAALGQGYGTGGRAYAGSAPHAPAQHPNAAAPSGPPAGGQAHPQSAQYGWPTAAAPAAADYSARTQPWAGQQQAQPAAPAVAGSTSAAGAGDSGAGGGSRNREYEPLGPVRGTIRAFGELCITAGLVLILFVVWQLWWTDFAADNDNQKLADQLTTQWKDNPKDELPDDPDEPVVGKAPEAEKAFGIVYIPRFGDDYYRTLAEGVSLDPVLNNMGLGHYPSTAMPGDVGNFALAGHRVTYGKPLNQIAEMRPGDKIIVQTADGYYTYTFRNFDIVLPDDTDVLSPVPAYPKYKGKDRIMTMTACNPMFSARERYIAYSELTDWRPASKGAPSDIKDSPAFADAGGK</sequence>
<keyword evidence="4" id="KW-1133">Transmembrane helix</keyword>
<evidence type="ECO:0000256" key="1">
    <source>
        <dbReference type="ARBA" id="ARBA00022801"/>
    </source>
</evidence>
<feature type="region of interest" description="Disordered" evidence="3">
    <location>
        <begin position="440"/>
        <end position="461"/>
    </location>
</feature>
<accession>A0A6N9H4H7</accession>
<dbReference type="NCBIfam" id="NF033747">
    <property type="entry name" value="class_E_sortase"/>
    <property type="match status" value="1"/>
</dbReference>
<feature type="compositionally biased region" description="Low complexity" evidence="3">
    <location>
        <begin position="134"/>
        <end position="162"/>
    </location>
</feature>
<keyword evidence="1" id="KW-0378">Hydrolase</keyword>
<name>A0A6N9H4H7_9MICO</name>
<dbReference type="InterPro" id="IPR005754">
    <property type="entry name" value="Sortase"/>
</dbReference>
<dbReference type="GO" id="GO:0016787">
    <property type="term" value="F:hydrolase activity"/>
    <property type="evidence" value="ECO:0007669"/>
    <property type="project" value="UniProtKB-KW"/>
</dbReference>
<dbReference type="InterPro" id="IPR042003">
    <property type="entry name" value="Sortase_E"/>
</dbReference>
<protein>
    <submittedName>
        <fullName evidence="5">Class E sortase</fullName>
    </submittedName>
</protein>
<dbReference type="InterPro" id="IPR023365">
    <property type="entry name" value="Sortase_dom-sf"/>
</dbReference>
<gene>
    <name evidence="5" type="ORF">GSY69_00950</name>
</gene>
<evidence type="ECO:0000313" key="5">
    <source>
        <dbReference type="EMBL" id="MYM18582.1"/>
    </source>
</evidence>
<evidence type="ECO:0000256" key="2">
    <source>
        <dbReference type="PIRSR" id="PIRSR605754-1"/>
    </source>
</evidence>
<keyword evidence="4" id="KW-0812">Transmembrane</keyword>
<dbReference type="Pfam" id="PF04203">
    <property type="entry name" value="Sortase"/>
    <property type="match status" value="1"/>
</dbReference>
<dbReference type="Proteomes" id="UP000469215">
    <property type="component" value="Unassembled WGS sequence"/>
</dbReference>
<dbReference type="InterPro" id="IPR053465">
    <property type="entry name" value="Sortase_Class_E"/>
</dbReference>
<reference evidence="5 6" key="1">
    <citation type="submission" date="2020-01" db="EMBL/GenBank/DDBJ databases">
        <authorList>
            <person name="Deng T."/>
        </authorList>
    </citation>
    <scope>NUCLEOTIDE SEQUENCE [LARGE SCALE GENOMIC DNA]</scope>
    <source>
        <strain evidence="5 6">5221</strain>
    </source>
</reference>
<comment type="caution">
    <text evidence="5">The sequence shown here is derived from an EMBL/GenBank/DDBJ whole genome shotgun (WGS) entry which is preliminary data.</text>
</comment>
<feature type="active site" description="Acyl-thioester intermediate" evidence="2">
    <location>
        <position position="419"/>
    </location>
</feature>
<proteinExistence type="predicted"/>
<dbReference type="AlphaFoldDB" id="A0A6N9H4H7"/>
<organism evidence="5 6">
    <name type="scientific">Brevibacterium rongguiense</name>
    <dbReference type="NCBI Taxonomy" id="2695267"/>
    <lineage>
        <taxon>Bacteria</taxon>
        <taxon>Bacillati</taxon>
        <taxon>Actinomycetota</taxon>
        <taxon>Actinomycetes</taxon>
        <taxon>Micrococcales</taxon>
        <taxon>Brevibacteriaceae</taxon>
        <taxon>Brevibacterium</taxon>
    </lineage>
</organism>
<feature type="compositionally biased region" description="Low complexity" evidence="3">
    <location>
        <begin position="14"/>
        <end position="33"/>
    </location>
</feature>
<evidence type="ECO:0000256" key="3">
    <source>
        <dbReference type="SAM" id="MobiDB-lite"/>
    </source>
</evidence>
<evidence type="ECO:0000256" key="4">
    <source>
        <dbReference type="SAM" id="Phobius"/>
    </source>
</evidence>
<feature type="compositionally biased region" description="Low complexity" evidence="3">
    <location>
        <begin position="181"/>
        <end position="205"/>
    </location>
</feature>
<evidence type="ECO:0000313" key="6">
    <source>
        <dbReference type="Proteomes" id="UP000469215"/>
    </source>
</evidence>
<dbReference type="SUPFAM" id="SSF63817">
    <property type="entry name" value="Sortase"/>
    <property type="match status" value="1"/>
</dbReference>
<feature type="transmembrane region" description="Helical" evidence="4">
    <location>
        <begin position="231"/>
        <end position="253"/>
    </location>
</feature>